<evidence type="ECO:0000256" key="1">
    <source>
        <dbReference type="SAM" id="MobiDB-lite"/>
    </source>
</evidence>
<dbReference type="EMBL" id="JAYWIO010000001">
    <property type="protein sequence ID" value="KAK7288555.1"/>
    <property type="molecule type" value="Genomic_DNA"/>
</dbReference>
<evidence type="ECO:0000313" key="3">
    <source>
        <dbReference type="Proteomes" id="UP001372338"/>
    </source>
</evidence>
<sequence>MAASLHNSRDRLVSPVRFHRLSPFCVPPLCQRFFYHRVSPSPRDRTVPVLSSLITLPSVVHIKLKRLERARTKTIADSDTENVAQATHTQNHYPNHNASQHSAAAANYNTDYNQNSSHPGNRVTYGTRVTYDDHGGYNENGGRNGNEYNENGDRSGSGGHCGRGRYGSRGSLHCTHCRRARHDLSNCSHRFETNAAPTPVSPYPAAPIPFTSFPAPYPSPPSFGFQYNQSPFGYPHQSPFGYPNQPPFD</sequence>
<feature type="region of interest" description="Disordered" evidence="1">
    <location>
        <begin position="228"/>
        <end position="249"/>
    </location>
</feature>
<protein>
    <submittedName>
        <fullName evidence="2">Uncharacterized protein</fullName>
    </submittedName>
</protein>
<accession>A0AAN9IXZ2</accession>
<gene>
    <name evidence="2" type="ORF">RIF29_02016</name>
</gene>
<dbReference type="Proteomes" id="UP001372338">
    <property type="component" value="Unassembled WGS sequence"/>
</dbReference>
<proteinExistence type="predicted"/>
<feature type="region of interest" description="Disordered" evidence="1">
    <location>
        <begin position="132"/>
        <end position="157"/>
    </location>
</feature>
<reference evidence="2 3" key="1">
    <citation type="submission" date="2024-01" db="EMBL/GenBank/DDBJ databases">
        <title>The genomes of 5 underutilized Papilionoideae crops provide insights into root nodulation and disease resistanc.</title>
        <authorList>
            <person name="Yuan L."/>
        </authorList>
    </citation>
    <scope>NUCLEOTIDE SEQUENCE [LARGE SCALE GENOMIC DNA]</scope>
    <source>
        <strain evidence="2">ZHUSHIDOU_FW_LH</strain>
        <tissue evidence="2">Leaf</tissue>
    </source>
</reference>
<dbReference type="AlphaFoldDB" id="A0AAN9IXZ2"/>
<keyword evidence="3" id="KW-1185">Reference proteome</keyword>
<name>A0AAN9IXZ2_CROPI</name>
<evidence type="ECO:0000313" key="2">
    <source>
        <dbReference type="EMBL" id="KAK7288555.1"/>
    </source>
</evidence>
<organism evidence="2 3">
    <name type="scientific">Crotalaria pallida</name>
    <name type="common">Smooth rattlebox</name>
    <name type="synonym">Crotalaria striata</name>
    <dbReference type="NCBI Taxonomy" id="3830"/>
    <lineage>
        <taxon>Eukaryota</taxon>
        <taxon>Viridiplantae</taxon>
        <taxon>Streptophyta</taxon>
        <taxon>Embryophyta</taxon>
        <taxon>Tracheophyta</taxon>
        <taxon>Spermatophyta</taxon>
        <taxon>Magnoliopsida</taxon>
        <taxon>eudicotyledons</taxon>
        <taxon>Gunneridae</taxon>
        <taxon>Pentapetalae</taxon>
        <taxon>rosids</taxon>
        <taxon>fabids</taxon>
        <taxon>Fabales</taxon>
        <taxon>Fabaceae</taxon>
        <taxon>Papilionoideae</taxon>
        <taxon>50 kb inversion clade</taxon>
        <taxon>genistoids sensu lato</taxon>
        <taxon>core genistoids</taxon>
        <taxon>Crotalarieae</taxon>
        <taxon>Crotalaria</taxon>
    </lineage>
</organism>
<comment type="caution">
    <text evidence="2">The sequence shown here is derived from an EMBL/GenBank/DDBJ whole genome shotgun (WGS) entry which is preliminary data.</text>
</comment>